<accession>A0A267EC15</accession>
<dbReference type="PROSITE" id="PS50089">
    <property type="entry name" value="ZF_RING_2"/>
    <property type="match status" value="1"/>
</dbReference>
<proteinExistence type="predicted"/>
<dbReference type="AlphaFoldDB" id="A0A267EC15"/>
<gene>
    <name evidence="6" type="ORF">BOX15_Mlig034525g2</name>
</gene>
<keyword evidence="1 3" id="KW-0863">Zinc-finger</keyword>
<keyword evidence="7" id="KW-1185">Reference proteome</keyword>
<dbReference type="Pfam" id="PF13920">
    <property type="entry name" value="zf-C3HC4_3"/>
    <property type="match status" value="1"/>
</dbReference>
<dbReference type="SMART" id="SM00184">
    <property type="entry name" value="RING"/>
    <property type="match status" value="1"/>
</dbReference>
<dbReference type="Gene3D" id="3.30.40.10">
    <property type="entry name" value="Zinc/RING finger domain, C3HC4 (zinc finger)"/>
    <property type="match status" value="1"/>
</dbReference>
<dbReference type="InterPro" id="IPR011049">
    <property type="entry name" value="Serralysin-like_metalloprot_C"/>
</dbReference>
<dbReference type="InterPro" id="IPR001841">
    <property type="entry name" value="Znf_RING"/>
</dbReference>
<dbReference type="EMBL" id="NIVC01002302">
    <property type="protein sequence ID" value="PAA59048.1"/>
    <property type="molecule type" value="Genomic_DNA"/>
</dbReference>
<feature type="region of interest" description="Disordered" evidence="4">
    <location>
        <begin position="81"/>
        <end position="105"/>
    </location>
</feature>
<evidence type="ECO:0000259" key="5">
    <source>
        <dbReference type="PROSITE" id="PS50089"/>
    </source>
</evidence>
<sequence length="242" mass="25813">MASAKTDAEAGVKVANNAEFFVCNANIVGHRNRVWGHRNTVTGNGNQVYGNWNRVAGTRNTVRGINNRVVGVKNDVIDASTLGSAGSSAPSSSTSSAEESASNDGESAAAAEVLVSVCKRVRVRTDANGRRQRENFHVELVERRLFGVDLSSSWTASSPLKGFNNPDTLYDLSGLDGADSDAAGLPCCVCLGRERCVKLSPCRHVPVCLACAKRLFNGARTRTVACPLCRSPVESVERLFLN</sequence>
<keyword evidence="2" id="KW-0862">Zinc</keyword>
<dbReference type="GO" id="GO:0008270">
    <property type="term" value="F:zinc ion binding"/>
    <property type="evidence" value="ECO:0007669"/>
    <property type="project" value="UniProtKB-KW"/>
</dbReference>
<evidence type="ECO:0000256" key="4">
    <source>
        <dbReference type="SAM" id="MobiDB-lite"/>
    </source>
</evidence>
<feature type="domain" description="RING-type" evidence="5">
    <location>
        <begin position="187"/>
        <end position="230"/>
    </location>
</feature>
<dbReference type="Gene3D" id="2.150.10.10">
    <property type="entry name" value="Serralysin-like metalloprotease, C-terminal"/>
    <property type="match status" value="1"/>
</dbReference>
<feature type="compositionally biased region" description="Low complexity" evidence="4">
    <location>
        <begin position="81"/>
        <end position="102"/>
    </location>
</feature>
<evidence type="ECO:0000256" key="1">
    <source>
        <dbReference type="ARBA" id="ARBA00022771"/>
    </source>
</evidence>
<evidence type="ECO:0000256" key="3">
    <source>
        <dbReference type="PROSITE-ProRule" id="PRU00175"/>
    </source>
</evidence>
<reference evidence="6 7" key="1">
    <citation type="submission" date="2017-06" db="EMBL/GenBank/DDBJ databases">
        <title>A platform for efficient transgenesis in Macrostomum lignano, a flatworm model organism for stem cell research.</title>
        <authorList>
            <person name="Berezikov E."/>
        </authorList>
    </citation>
    <scope>NUCLEOTIDE SEQUENCE [LARGE SCALE GENOMIC DNA]</scope>
    <source>
        <strain evidence="6">DV1</strain>
        <tissue evidence="6">Whole organism</tissue>
    </source>
</reference>
<organism evidence="6 7">
    <name type="scientific">Macrostomum lignano</name>
    <dbReference type="NCBI Taxonomy" id="282301"/>
    <lineage>
        <taxon>Eukaryota</taxon>
        <taxon>Metazoa</taxon>
        <taxon>Spiralia</taxon>
        <taxon>Lophotrochozoa</taxon>
        <taxon>Platyhelminthes</taxon>
        <taxon>Rhabditophora</taxon>
        <taxon>Macrostomorpha</taxon>
        <taxon>Macrostomida</taxon>
        <taxon>Macrostomidae</taxon>
        <taxon>Macrostomum</taxon>
    </lineage>
</organism>
<comment type="caution">
    <text evidence="6">The sequence shown here is derived from an EMBL/GenBank/DDBJ whole genome shotgun (WGS) entry which is preliminary data.</text>
</comment>
<keyword evidence="1 3" id="KW-0479">Metal-binding</keyword>
<dbReference type="InterPro" id="IPR013083">
    <property type="entry name" value="Znf_RING/FYVE/PHD"/>
</dbReference>
<dbReference type="SUPFAM" id="SSF57850">
    <property type="entry name" value="RING/U-box"/>
    <property type="match status" value="1"/>
</dbReference>
<evidence type="ECO:0000313" key="7">
    <source>
        <dbReference type="Proteomes" id="UP000215902"/>
    </source>
</evidence>
<dbReference type="STRING" id="282301.A0A267EC15"/>
<protein>
    <recommendedName>
        <fullName evidence="5">RING-type domain-containing protein</fullName>
    </recommendedName>
</protein>
<evidence type="ECO:0000313" key="6">
    <source>
        <dbReference type="EMBL" id="PAA59048.1"/>
    </source>
</evidence>
<name>A0A267EC15_9PLAT</name>
<dbReference type="OrthoDB" id="1711136at2759"/>
<dbReference type="Proteomes" id="UP000215902">
    <property type="component" value="Unassembled WGS sequence"/>
</dbReference>
<evidence type="ECO:0000256" key="2">
    <source>
        <dbReference type="ARBA" id="ARBA00022833"/>
    </source>
</evidence>